<feature type="transmembrane region" description="Helical" evidence="1">
    <location>
        <begin position="70"/>
        <end position="90"/>
    </location>
</feature>
<dbReference type="AlphaFoldDB" id="A0A268S0C8"/>
<dbReference type="InterPro" id="IPR025627">
    <property type="entry name" value="YfzA"/>
</dbReference>
<proteinExistence type="predicted"/>
<comment type="caution">
    <text evidence="2">The sequence shown here is derived from an EMBL/GenBank/DDBJ whole genome shotgun (WGS) entry which is preliminary data.</text>
</comment>
<reference evidence="2 3" key="1">
    <citation type="submission" date="2017-07" db="EMBL/GenBank/DDBJ databases">
        <title>Isolation and whole genome analysis of endospore-forming bacteria from heroin.</title>
        <authorList>
            <person name="Kalinowski J."/>
            <person name="Ahrens B."/>
            <person name="Al-Dilaimi A."/>
            <person name="Winkler A."/>
            <person name="Wibberg D."/>
            <person name="Schleenbecker U."/>
            <person name="Ruckert C."/>
            <person name="Wolfel R."/>
            <person name="Grass G."/>
        </authorList>
    </citation>
    <scope>NUCLEOTIDE SEQUENCE [LARGE SCALE GENOMIC DNA]</scope>
    <source>
        <strain evidence="2 3">7523-2</strain>
    </source>
</reference>
<dbReference type="Pfam" id="PF14118">
    <property type="entry name" value="YfzA"/>
    <property type="match status" value="1"/>
</dbReference>
<keyword evidence="1" id="KW-1133">Transmembrane helix</keyword>
<dbReference type="Proteomes" id="UP000216133">
    <property type="component" value="Unassembled WGS sequence"/>
</dbReference>
<keyword evidence="1" id="KW-0472">Membrane</keyword>
<feature type="transmembrane region" description="Helical" evidence="1">
    <location>
        <begin position="21"/>
        <end position="40"/>
    </location>
</feature>
<evidence type="ECO:0000313" key="2">
    <source>
        <dbReference type="EMBL" id="PAF25456.1"/>
    </source>
</evidence>
<gene>
    <name evidence="2" type="ORF">CHH61_13385</name>
</gene>
<organism evidence="2 3">
    <name type="scientific">Shouchella clausii</name>
    <name type="common">Alkalihalobacillus clausii</name>
    <dbReference type="NCBI Taxonomy" id="79880"/>
    <lineage>
        <taxon>Bacteria</taxon>
        <taxon>Bacillati</taxon>
        <taxon>Bacillota</taxon>
        <taxon>Bacilli</taxon>
        <taxon>Bacillales</taxon>
        <taxon>Bacillaceae</taxon>
        <taxon>Shouchella</taxon>
    </lineage>
</organism>
<evidence type="ECO:0008006" key="4">
    <source>
        <dbReference type="Google" id="ProtNLM"/>
    </source>
</evidence>
<dbReference type="EMBL" id="NPBS01000070">
    <property type="protein sequence ID" value="PAF25456.1"/>
    <property type="molecule type" value="Genomic_DNA"/>
</dbReference>
<evidence type="ECO:0000313" key="3">
    <source>
        <dbReference type="Proteomes" id="UP000216133"/>
    </source>
</evidence>
<dbReference type="RefSeq" id="WP_095238535.1">
    <property type="nucleotide sequence ID" value="NZ_CP155469.1"/>
</dbReference>
<accession>A0A268S0C8</accession>
<sequence length="100" mass="11434">MATKKNPVSFLKKPWVSSIGVFLLSQIIFIIFETTGWIPYRDFDDGTLYGKIVGAPIFTKWLAFYEEPHMNLLTVFFGIFFLVPGIIGAIKNIFVTEKTH</sequence>
<keyword evidence="1" id="KW-0812">Transmembrane</keyword>
<name>A0A268S0C8_SHOCL</name>
<evidence type="ECO:0000256" key="1">
    <source>
        <dbReference type="SAM" id="Phobius"/>
    </source>
</evidence>
<protein>
    <recommendedName>
        <fullName evidence="4">YfzA-like protein</fullName>
    </recommendedName>
</protein>